<gene>
    <name evidence="1" type="ORF">Tdes44962_MAKER08130</name>
</gene>
<evidence type="ECO:0000313" key="2">
    <source>
        <dbReference type="Proteomes" id="UP001138500"/>
    </source>
</evidence>
<dbReference type="OrthoDB" id="541719at2759"/>
<dbReference type="Proteomes" id="UP001138500">
    <property type="component" value="Unassembled WGS sequence"/>
</dbReference>
<name>A0A9W7W5D9_9PEZI</name>
<comment type="caution">
    <text evidence="1">The sequence shown here is derived from an EMBL/GenBank/DDBJ whole genome shotgun (WGS) entry which is preliminary data.</text>
</comment>
<keyword evidence="2" id="KW-1185">Reference proteome</keyword>
<proteinExistence type="predicted"/>
<reference evidence="1 2" key="1">
    <citation type="journal article" date="2018" name="IMA Fungus">
        <title>IMA Genome-F 10: Nine draft genome sequences of Claviceps purpurea s.lat., including C. arundinis, C. humidiphila, and C. cf. spartinae, pseudomolecules for the pitch canker pathogen Fusarium circinatum, draft genome of Davidsoniella eucalypti, Grosmannia galeiformis, Quambalaria eucalypti, and Teratosphaeria destructans.</title>
        <authorList>
            <person name="Wingfield B.D."/>
            <person name="Liu M."/>
            <person name="Nguyen H.D."/>
            <person name="Lane F.A."/>
            <person name="Morgan S.W."/>
            <person name="De Vos L."/>
            <person name="Wilken P.M."/>
            <person name="Duong T.A."/>
            <person name="Aylward J."/>
            <person name="Coetzee M.P."/>
            <person name="Dadej K."/>
            <person name="De Beer Z.W."/>
            <person name="Findlay W."/>
            <person name="Havenga M."/>
            <person name="Kolarik M."/>
            <person name="Menzies J.G."/>
            <person name="Naidoo K."/>
            <person name="Pochopski O."/>
            <person name="Shoukouhi P."/>
            <person name="Santana Q.C."/>
            <person name="Seifert K.A."/>
            <person name="Soal N."/>
            <person name="Steenkamp E.T."/>
            <person name="Tatham C.T."/>
            <person name="van der Nest M.A."/>
            <person name="Wingfield M.J."/>
        </authorList>
    </citation>
    <scope>NUCLEOTIDE SEQUENCE [LARGE SCALE GENOMIC DNA]</scope>
    <source>
        <strain evidence="1">CMW44962</strain>
    </source>
</reference>
<reference evidence="1 2" key="2">
    <citation type="journal article" date="2021" name="Curr. Genet.">
        <title>Genetic response to nitrogen starvation in the aggressive Eucalyptus foliar pathogen Teratosphaeria destructans.</title>
        <authorList>
            <person name="Havenga M."/>
            <person name="Wingfield B.D."/>
            <person name="Wingfield M.J."/>
            <person name="Dreyer L.L."/>
            <person name="Roets F."/>
            <person name="Aylward J."/>
        </authorList>
    </citation>
    <scope>NUCLEOTIDE SEQUENCE [LARGE SCALE GENOMIC DNA]</scope>
    <source>
        <strain evidence="1">CMW44962</strain>
    </source>
</reference>
<evidence type="ECO:0000313" key="1">
    <source>
        <dbReference type="EMBL" id="KAH9838967.1"/>
    </source>
</evidence>
<sequence>DKSLVEERVSLLQAWKSFEDAHGEAEDREAIAKQMPTRVKKRRRLEDDSFEEYLDYVFPADNEGGKGMSKLMAMARKWKEEQEGAGQA</sequence>
<organism evidence="1 2">
    <name type="scientific">Teratosphaeria destructans</name>
    <dbReference type="NCBI Taxonomy" id="418781"/>
    <lineage>
        <taxon>Eukaryota</taxon>
        <taxon>Fungi</taxon>
        <taxon>Dikarya</taxon>
        <taxon>Ascomycota</taxon>
        <taxon>Pezizomycotina</taxon>
        <taxon>Dothideomycetes</taxon>
        <taxon>Dothideomycetidae</taxon>
        <taxon>Mycosphaerellales</taxon>
        <taxon>Teratosphaeriaceae</taxon>
        <taxon>Teratosphaeria</taxon>
    </lineage>
</organism>
<dbReference type="AlphaFoldDB" id="A0A9W7W5D9"/>
<feature type="non-terminal residue" evidence="1">
    <location>
        <position position="1"/>
    </location>
</feature>
<dbReference type="EMBL" id="RIBY02000657">
    <property type="protein sequence ID" value="KAH9838967.1"/>
    <property type="molecule type" value="Genomic_DNA"/>
</dbReference>
<protein>
    <submittedName>
        <fullName evidence="1">Pre-mRNA-splicing factor clf1</fullName>
    </submittedName>
</protein>
<accession>A0A9W7W5D9</accession>